<reference evidence="1" key="1">
    <citation type="journal article" date="2020" name="Stud. Mycol.">
        <title>101 Dothideomycetes genomes: a test case for predicting lifestyles and emergence of pathogens.</title>
        <authorList>
            <person name="Haridas S."/>
            <person name="Albert R."/>
            <person name="Binder M."/>
            <person name="Bloem J."/>
            <person name="Labutti K."/>
            <person name="Salamov A."/>
            <person name="Andreopoulos B."/>
            <person name="Baker S."/>
            <person name="Barry K."/>
            <person name="Bills G."/>
            <person name="Bluhm B."/>
            <person name="Cannon C."/>
            <person name="Castanera R."/>
            <person name="Culley D."/>
            <person name="Daum C."/>
            <person name="Ezra D."/>
            <person name="Gonzalez J."/>
            <person name="Henrissat B."/>
            <person name="Kuo A."/>
            <person name="Liang C."/>
            <person name="Lipzen A."/>
            <person name="Lutzoni F."/>
            <person name="Magnuson J."/>
            <person name="Mondo S."/>
            <person name="Nolan M."/>
            <person name="Ohm R."/>
            <person name="Pangilinan J."/>
            <person name="Park H.-J."/>
            <person name="Ramirez L."/>
            <person name="Alfaro M."/>
            <person name="Sun H."/>
            <person name="Tritt A."/>
            <person name="Yoshinaga Y."/>
            <person name="Zwiers L.-H."/>
            <person name="Turgeon B."/>
            <person name="Goodwin S."/>
            <person name="Spatafora J."/>
            <person name="Crous P."/>
            <person name="Grigoriev I."/>
        </authorList>
    </citation>
    <scope>NUCLEOTIDE SEQUENCE</scope>
    <source>
        <strain evidence="1">CBS 473.64</strain>
    </source>
</reference>
<dbReference type="AlphaFoldDB" id="A0A6A6SEU8"/>
<keyword evidence="2" id="KW-1185">Reference proteome</keyword>
<accession>A0A6A6SEU8</accession>
<evidence type="ECO:0000313" key="1">
    <source>
        <dbReference type="EMBL" id="KAF2646425.1"/>
    </source>
</evidence>
<dbReference type="EMBL" id="MU006776">
    <property type="protein sequence ID" value="KAF2646425.1"/>
    <property type="molecule type" value="Genomic_DNA"/>
</dbReference>
<protein>
    <submittedName>
        <fullName evidence="1">Uncharacterized protein</fullName>
    </submittedName>
</protein>
<name>A0A6A6SEU8_9PLEO</name>
<dbReference type="OrthoDB" id="5355007at2759"/>
<dbReference type="Proteomes" id="UP000799753">
    <property type="component" value="Unassembled WGS sequence"/>
</dbReference>
<gene>
    <name evidence="1" type="ORF">P280DRAFT_10708</name>
</gene>
<organism evidence="1 2">
    <name type="scientific">Massarina eburnea CBS 473.64</name>
    <dbReference type="NCBI Taxonomy" id="1395130"/>
    <lineage>
        <taxon>Eukaryota</taxon>
        <taxon>Fungi</taxon>
        <taxon>Dikarya</taxon>
        <taxon>Ascomycota</taxon>
        <taxon>Pezizomycotina</taxon>
        <taxon>Dothideomycetes</taxon>
        <taxon>Pleosporomycetidae</taxon>
        <taxon>Pleosporales</taxon>
        <taxon>Massarineae</taxon>
        <taxon>Massarinaceae</taxon>
        <taxon>Massarina</taxon>
    </lineage>
</organism>
<evidence type="ECO:0000313" key="2">
    <source>
        <dbReference type="Proteomes" id="UP000799753"/>
    </source>
</evidence>
<proteinExistence type="predicted"/>
<sequence>MARAPMRKALSSHITITLTLTPTYNTPGGRIFAAMADAKPIAMTTTQAQNTLPADFRNELYSALLSGSGIRSIEQTLSHELAASSFTANLKAYITHLLRSGTCSTFNEVIARVNDKIRHDTAAAKGDGATNGANGVNGHTKDAHDYDLALPRKAVVEGTRTVTAELEKICDITMDK</sequence>